<dbReference type="EMBL" id="CAKLPZ010000001">
    <property type="protein sequence ID" value="CAH0999315.1"/>
    <property type="molecule type" value="Genomic_DNA"/>
</dbReference>
<dbReference type="SMART" id="SM00047">
    <property type="entry name" value="LYZ2"/>
    <property type="match status" value="1"/>
</dbReference>
<protein>
    <recommendedName>
        <fullName evidence="2">Mannosyl-glycoprotein endo-beta-N-acetylglucosamidase-like domain-containing protein</fullName>
    </recommendedName>
</protein>
<evidence type="ECO:0000256" key="1">
    <source>
        <dbReference type="ARBA" id="ARBA00022801"/>
    </source>
</evidence>
<dbReference type="Gene3D" id="1.10.530.10">
    <property type="match status" value="1"/>
</dbReference>
<accession>A0ABN8F5C0</accession>
<evidence type="ECO:0000313" key="4">
    <source>
        <dbReference type="Proteomes" id="UP000837803"/>
    </source>
</evidence>
<comment type="caution">
    <text evidence="3">The sequence shown here is derived from an EMBL/GenBank/DDBJ whole genome shotgun (WGS) entry which is preliminary data.</text>
</comment>
<dbReference type="RefSeq" id="WP_238749504.1">
    <property type="nucleotide sequence ID" value="NZ_CAKLPZ010000001.1"/>
</dbReference>
<organism evidence="3 4">
    <name type="scientific">Neolewinella maritima</name>
    <dbReference type="NCBI Taxonomy" id="1383882"/>
    <lineage>
        <taxon>Bacteria</taxon>
        <taxon>Pseudomonadati</taxon>
        <taxon>Bacteroidota</taxon>
        <taxon>Saprospiria</taxon>
        <taxon>Saprospirales</taxon>
        <taxon>Lewinellaceae</taxon>
        <taxon>Neolewinella</taxon>
    </lineage>
</organism>
<proteinExistence type="predicted"/>
<dbReference type="PANTHER" id="PTHR33308">
    <property type="entry name" value="PEPTIDOGLYCAN HYDROLASE FLGJ"/>
    <property type="match status" value="1"/>
</dbReference>
<feature type="domain" description="Mannosyl-glycoprotein endo-beta-N-acetylglucosamidase-like" evidence="2">
    <location>
        <begin position="86"/>
        <end position="238"/>
    </location>
</feature>
<dbReference type="PANTHER" id="PTHR33308:SF9">
    <property type="entry name" value="PEPTIDOGLYCAN HYDROLASE FLGJ"/>
    <property type="match status" value="1"/>
</dbReference>
<sequence>MKVNLPIPAGWRLFFEQLYRRLYRQLTSPWTKLAVLVVLAVVVTRKELTFTFSVNGGNLFGSRASVFSSQHEEAPLATFADYTPSKRNWTTRELQQLAYVKDYRQIALREMATHGIPASITLAQGLLESGTGRSTLATRNNNHFGLKCFSKQCSKGHCSNHSDDHHKDFFRIFSKPEESYLAHSKLLQNDRYRKLFTLKRTDYKGWARGLSRAGYATDPNYANKLIRLIEGLELHRLDK</sequence>
<dbReference type="Proteomes" id="UP000837803">
    <property type="component" value="Unassembled WGS sequence"/>
</dbReference>
<dbReference type="InterPro" id="IPR051056">
    <property type="entry name" value="Glycosyl_Hydrolase_73"/>
</dbReference>
<dbReference type="Pfam" id="PF01832">
    <property type="entry name" value="Glucosaminidase"/>
    <property type="match status" value="1"/>
</dbReference>
<reference evidence="3" key="1">
    <citation type="submission" date="2021-12" db="EMBL/GenBank/DDBJ databases">
        <authorList>
            <person name="Rodrigo-Torres L."/>
            <person name="Arahal R. D."/>
            <person name="Lucena T."/>
        </authorList>
    </citation>
    <scope>NUCLEOTIDE SEQUENCE</scope>
    <source>
        <strain evidence="3">CECT 8419</strain>
    </source>
</reference>
<dbReference type="InterPro" id="IPR002901">
    <property type="entry name" value="MGlyc_endo_b_GlcNAc-like_dom"/>
</dbReference>
<keyword evidence="1" id="KW-0378">Hydrolase</keyword>
<gene>
    <name evidence="3" type="ORF">LEM8419_00613</name>
</gene>
<name>A0ABN8F5C0_9BACT</name>
<evidence type="ECO:0000259" key="2">
    <source>
        <dbReference type="SMART" id="SM00047"/>
    </source>
</evidence>
<keyword evidence="4" id="KW-1185">Reference proteome</keyword>
<evidence type="ECO:0000313" key="3">
    <source>
        <dbReference type="EMBL" id="CAH0999315.1"/>
    </source>
</evidence>